<dbReference type="GO" id="GO:0046872">
    <property type="term" value="F:metal ion binding"/>
    <property type="evidence" value="ECO:0007669"/>
    <property type="project" value="UniProtKB-KW"/>
</dbReference>
<keyword evidence="6 7" id="KW-0472">Membrane</keyword>
<dbReference type="STRING" id="1223802.SUTH_03017"/>
<evidence type="ECO:0000256" key="5">
    <source>
        <dbReference type="ARBA" id="ARBA00023004"/>
    </source>
</evidence>
<comment type="subcellular location">
    <subcellularLocation>
        <location evidence="7">Cell membrane</location>
        <topology evidence="7">Multi-pass membrane protein</topology>
    </subcellularLocation>
    <subcellularLocation>
        <location evidence="1">Membrane</location>
        <topology evidence="1">Multi-pass membrane protein</topology>
    </subcellularLocation>
</comment>
<evidence type="ECO:0000256" key="4">
    <source>
        <dbReference type="ARBA" id="ARBA00022989"/>
    </source>
</evidence>
<comment type="function">
    <text evidence="7">Part of the MsrPQ system that repairs oxidized periplasmic proteins containing methionine sulfoxide residues (Met-O), using respiratory chain electrons. Thus protects these proteins from oxidative-stress damage caused by reactive species of oxygen and chlorine generated by the host defense mechanisms. MsrPQ is essential for the maintenance of envelope integrity under bleach stress, rescuing a wide series of structurally unrelated periplasmic proteins from methionine oxidation. MsrQ provides electrons for reduction to the reductase catalytic subunit MsrP, using the quinone pool of the respiratory chain.</text>
</comment>
<evidence type="ECO:0000259" key="9">
    <source>
        <dbReference type="Pfam" id="PF01794"/>
    </source>
</evidence>
<feature type="transmembrane region" description="Helical" evidence="7">
    <location>
        <begin position="74"/>
        <end position="93"/>
    </location>
</feature>
<dbReference type="RefSeq" id="WP_041100382.1">
    <property type="nucleotide sequence ID" value="NZ_AP012547.1"/>
</dbReference>
<name>W0SJL4_9PROT</name>
<comment type="similarity">
    <text evidence="7">Belongs to the MsrQ family.</text>
</comment>
<evidence type="ECO:0000313" key="11">
    <source>
        <dbReference type="Proteomes" id="UP000031637"/>
    </source>
</evidence>
<gene>
    <name evidence="7" type="primary">msrQ</name>
    <name evidence="10" type="ORF">SUTH_03017</name>
</gene>
<feature type="transmembrane region" description="Helical" evidence="7">
    <location>
        <begin position="168"/>
        <end position="188"/>
    </location>
</feature>
<comment type="caution">
    <text evidence="7">Lacks conserved residue(s) required for the propagation of feature annotation.</text>
</comment>
<evidence type="ECO:0000256" key="8">
    <source>
        <dbReference type="SAM" id="SignalP"/>
    </source>
</evidence>
<keyword evidence="4 7" id="KW-1133">Transmembrane helix</keyword>
<comment type="cofactor">
    <cofactor evidence="7">
        <name>heme b</name>
        <dbReference type="ChEBI" id="CHEBI:60344"/>
    </cofactor>
    <text evidence="7">Binds 1 heme b (iron(II)-protoporphyrin IX) group per subunit.</text>
</comment>
<feature type="transmembrane region" description="Helical" evidence="7">
    <location>
        <begin position="113"/>
        <end position="133"/>
    </location>
</feature>
<dbReference type="HOGENOM" id="CLU_080662_0_1_4"/>
<accession>W0SJL4</accession>
<sequence>MNPALIKPPLFLACLAPLAYYAWGAQADTLGANPIEAVTRGLGTWALNFLLITLTVTPLRKYSGWAWLGRLRRMLGLFVFFYAALHLSTYLWFDQFFDWPAIAKDILKRPFITVGMVSFALLVPLAATSNAFAIRKLGGRRWQELHRSVYLIGILTVLHYAWMVKADISKPLLYAVMLGVLLGLRVWWRVQERNRQLAGAYLPKPRGRIIPIAVKKQASSDGSA</sequence>
<evidence type="ECO:0000256" key="6">
    <source>
        <dbReference type="ARBA" id="ARBA00023136"/>
    </source>
</evidence>
<feature type="domain" description="Ferric oxidoreductase" evidence="9">
    <location>
        <begin position="43"/>
        <end position="156"/>
    </location>
</feature>
<keyword evidence="7" id="KW-0349">Heme</keyword>
<dbReference type="PANTHER" id="PTHR36964:SF1">
    <property type="entry name" value="PROTEIN-METHIONINE-SULFOXIDE REDUCTASE HEME-BINDING SUBUNIT MSRQ"/>
    <property type="match status" value="1"/>
</dbReference>
<feature type="transmembrane region" description="Helical" evidence="7">
    <location>
        <begin position="145"/>
        <end position="162"/>
    </location>
</feature>
<protein>
    <recommendedName>
        <fullName evidence="7">Protein-methionine-sulfoxide reductase heme-binding subunit MsrQ</fullName>
    </recommendedName>
    <alternativeName>
        <fullName evidence="7">Flavocytochrome MsrQ</fullName>
    </alternativeName>
</protein>
<keyword evidence="7" id="KW-0288">FMN</keyword>
<proteinExistence type="inferred from homology"/>
<evidence type="ECO:0000256" key="1">
    <source>
        <dbReference type="ARBA" id="ARBA00004141"/>
    </source>
</evidence>
<feature type="signal peptide" evidence="8">
    <location>
        <begin position="1"/>
        <end position="27"/>
    </location>
</feature>
<dbReference type="Proteomes" id="UP000031637">
    <property type="component" value="Chromosome"/>
</dbReference>
<feature type="transmembrane region" description="Helical" evidence="7">
    <location>
        <begin position="43"/>
        <end position="62"/>
    </location>
</feature>
<dbReference type="InterPro" id="IPR022837">
    <property type="entry name" value="MsrQ-like"/>
</dbReference>
<keyword evidence="7" id="KW-0249">Electron transport</keyword>
<keyword evidence="11" id="KW-1185">Reference proteome</keyword>
<dbReference type="GO" id="GO:0010181">
    <property type="term" value="F:FMN binding"/>
    <property type="evidence" value="ECO:0007669"/>
    <property type="project" value="UniProtKB-UniRule"/>
</dbReference>
<dbReference type="GO" id="GO:0005886">
    <property type="term" value="C:plasma membrane"/>
    <property type="evidence" value="ECO:0007669"/>
    <property type="project" value="UniProtKB-SubCell"/>
</dbReference>
<dbReference type="GO" id="GO:0016679">
    <property type="term" value="F:oxidoreductase activity, acting on diphenols and related substances as donors"/>
    <property type="evidence" value="ECO:0007669"/>
    <property type="project" value="TreeGrafter"/>
</dbReference>
<keyword evidence="7" id="KW-1003">Cell membrane</keyword>
<feature type="chain" id="PRO_5004795888" description="Protein-methionine-sulfoxide reductase heme-binding subunit MsrQ" evidence="8">
    <location>
        <begin position="28"/>
        <end position="224"/>
    </location>
</feature>
<keyword evidence="7" id="KW-0285">Flavoprotein</keyword>
<dbReference type="InterPro" id="IPR013130">
    <property type="entry name" value="Fe3_Rdtase_TM_dom"/>
</dbReference>
<dbReference type="HAMAP" id="MF_01207">
    <property type="entry name" value="MsrQ"/>
    <property type="match status" value="1"/>
</dbReference>
<dbReference type="AlphaFoldDB" id="W0SJL4"/>
<dbReference type="OrthoDB" id="9788328at2"/>
<evidence type="ECO:0000256" key="7">
    <source>
        <dbReference type="HAMAP-Rule" id="MF_01207"/>
    </source>
</evidence>
<dbReference type="KEGG" id="shd:SUTH_03017"/>
<dbReference type="GO" id="GO:0020037">
    <property type="term" value="F:heme binding"/>
    <property type="evidence" value="ECO:0007669"/>
    <property type="project" value="UniProtKB-UniRule"/>
</dbReference>
<dbReference type="PANTHER" id="PTHR36964">
    <property type="entry name" value="PROTEIN-METHIONINE-SULFOXIDE REDUCTASE HEME-BINDING SUBUNIT MSRQ"/>
    <property type="match status" value="1"/>
</dbReference>
<dbReference type="Pfam" id="PF01794">
    <property type="entry name" value="Ferric_reduct"/>
    <property type="match status" value="1"/>
</dbReference>
<evidence type="ECO:0000256" key="2">
    <source>
        <dbReference type="ARBA" id="ARBA00022448"/>
    </source>
</evidence>
<evidence type="ECO:0000313" key="10">
    <source>
        <dbReference type="EMBL" id="BAO30795.1"/>
    </source>
</evidence>
<dbReference type="GO" id="GO:0030091">
    <property type="term" value="P:protein repair"/>
    <property type="evidence" value="ECO:0007669"/>
    <property type="project" value="UniProtKB-UniRule"/>
</dbReference>
<organism evidence="10 11">
    <name type="scientific">Sulfuritalea hydrogenivorans sk43H</name>
    <dbReference type="NCBI Taxonomy" id="1223802"/>
    <lineage>
        <taxon>Bacteria</taxon>
        <taxon>Pseudomonadati</taxon>
        <taxon>Pseudomonadota</taxon>
        <taxon>Betaproteobacteria</taxon>
        <taxon>Nitrosomonadales</taxon>
        <taxon>Sterolibacteriaceae</taxon>
        <taxon>Sulfuritalea</taxon>
    </lineage>
</organism>
<comment type="subunit">
    <text evidence="7">Heterodimer of a catalytic subunit (MsrP) and a heme-binding subunit (MsrQ).</text>
</comment>
<comment type="cofactor">
    <cofactor evidence="7">
        <name>FMN</name>
        <dbReference type="ChEBI" id="CHEBI:58210"/>
    </cofactor>
    <text evidence="7">Binds 1 FMN per subunit.</text>
</comment>
<keyword evidence="8" id="KW-0732">Signal</keyword>
<dbReference type="GO" id="GO:0009055">
    <property type="term" value="F:electron transfer activity"/>
    <property type="evidence" value="ECO:0007669"/>
    <property type="project" value="UniProtKB-UniRule"/>
</dbReference>
<dbReference type="EMBL" id="AP012547">
    <property type="protein sequence ID" value="BAO30795.1"/>
    <property type="molecule type" value="Genomic_DNA"/>
</dbReference>
<keyword evidence="7" id="KW-0479">Metal-binding</keyword>
<keyword evidence="2 7" id="KW-0813">Transport</keyword>
<keyword evidence="3 7" id="KW-0812">Transmembrane</keyword>
<evidence type="ECO:0000256" key="3">
    <source>
        <dbReference type="ARBA" id="ARBA00022692"/>
    </source>
</evidence>
<keyword evidence="5 7" id="KW-0408">Iron</keyword>
<reference evidence="10 11" key="1">
    <citation type="journal article" date="2014" name="Syst. Appl. Microbiol.">
        <title>Complete genomes of freshwater sulfur oxidizers Sulfuricella denitrificans skB26 and Sulfuritalea hydrogenivorans sk43H: genetic insights into the sulfur oxidation pathway of betaproteobacteria.</title>
        <authorList>
            <person name="Watanabe T."/>
            <person name="Kojima H."/>
            <person name="Fukui M."/>
        </authorList>
    </citation>
    <scope>NUCLEOTIDE SEQUENCE [LARGE SCALE GENOMIC DNA]</scope>
    <source>
        <strain evidence="10">DSM22779</strain>
    </source>
</reference>